<dbReference type="Proteomes" id="UP000886780">
    <property type="component" value="Unassembled WGS sequence"/>
</dbReference>
<feature type="active site" description="O-isoaspartyl threonine intermediate" evidence="4">
    <location>
        <position position="12"/>
    </location>
</feature>
<dbReference type="AlphaFoldDB" id="A0A9D2AWA5"/>
<gene>
    <name evidence="9" type="ORF">IAA28_01560</name>
</gene>
<dbReference type="Gene3D" id="3.40.50.1170">
    <property type="entry name" value="L-asparaginase, N-terminal domain"/>
    <property type="match status" value="1"/>
</dbReference>
<dbReference type="GO" id="GO:0004067">
    <property type="term" value="F:asparaginase activity"/>
    <property type="evidence" value="ECO:0007669"/>
    <property type="project" value="UniProtKB-UniRule"/>
</dbReference>
<sequence>MKKILIINTGGTFSSVKSAGGLTPGLGEHDILEELKVVAKDCQLEYEDFCSLDSANIMPRHWAELAARIEEASREYSGIVVIHGTDTMSYTASMLSFMLWGVPVPVVITGSQLSIAHPVADAMENCRAAIHMANSRCPGVFVAFNRRILLGVRASKVRTMSFDAFDSINYPDVGEINAFGMRIHRELIPRRTAVRFLADTSYSPKVMVVKPAPGTPPEIFDAMVNLGCRGIVVEAFGLGGLPFEENDLCGAVKRTVEKGVAVAIGSQCRYDGSSLSVYETGRRALEAGAMEMYDMTTEAAVTKLMWLLGKDLTMEELREKFGENLVNEVTPRDGQ</sequence>
<accession>A0A9D2AWA5</accession>
<evidence type="ECO:0000256" key="1">
    <source>
        <dbReference type="ARBA" id="ARBA00010518"/>
    </source>
</evidence>
<dbReference type="InterPro" id="IPR041725">
    <property type="entry name" value="L-asparaginase_I"/>
</dbReference>
<dbReference type="InterPro" id="IPR040919">
    <property type="entry name" value="Asparaginase_C"/>
</dbReference>
<feature type="binding site" evidence="5">
    <location>
        <begin position="85"/>
        <end position="86"/>
    </location>
    <ligand>
        <name>substrate</name>
    </ligand>
</feature>
<dbReference type="PIRSF" id="PIRSF500176">
    <property type="entry name" value="L_ASNase"/>
    <property type="match status" value="1"/>
</dbReference>
<dbReference type="InterPro" id="IPR027474">
    <property type="entry name" value="L-asparaginase_N"/>
</dbReference>
<evidence type="ECO:0000256" key="6">
    <source>
        <dbReference type="PROSITE-ProRule" id="PRU10100"/>
    </source>
</evidence>
<comment type="caution">
    <text evidence="9">The sequence shown here is derived from an EMBL/GenBank/DDBJ whole genome shotgun (WGS) entry which is preliminary data.</text>
</comment>
<evidence type="ECO:0000259" key="7">
    <source>
        <dbReference type="Pfam" id="PF00710"/>
    </source>
</evidence>
<dbReference type="Pfam" id="PF17763">
    <property type="entry name" value="Asparaginase_C"/>
    <property type="match status" value="1"/>
</dbReference>
<dbReference type="GO" id="GO:0006520">
    <property type="term" value="P:amino acid metabolic process"/>
    <property type="evidence" value="ECO:0007669"/>
    <property type="project" value="InterPro"/>
</dbReference>
<dbReference type="PIRSF" id="PIRSF001220">
    <property type="entry name" value="L-ASNase_gatD"/>
    <property type="match status" value="1"/>
</dbReference>
<feature type="active site" evidence="6">
    <location>
        <position position="85"/>
    </location>
</feature>
<evidence type="ECO:0000256" key="3">
    <source>
        <dbReference type="ARBA" id="ARBA00022801"/>
    </source>
</evidence>
<dbReference type="Pfam" id="PF00710">
    <property type="entry name" value="Asparaginase"/>
    <property type="match status" value="1"/>
</dbReference>
<dbReference type="NCBIfam" id="TIGR00519">
    <property type="entry name" value="asnASE_I"/>
    <property type="match status" value="1"/>
</dbReference>
<feature type="binding site" evidence="5">
    <location>
        <position position="54"/>
    </location>
    <ligand>
        <name>substrate</name>
    </ligand>
</feature>
<dbReference type="PANTHER" id="PTHR11707">
    <property type="entry name" value="L-ASPARAGINASE"/>
    <property type="match status" value="1"/>
</dbReference>
<dbReference type="CDD" id="cd08963">
    <property type="entry name" value="L-asparaginase_I"/>
    <property type="match status" value="1"/>
</dbReference>
<dbReference type="InterPro" id="IPR006034">
    <property type="entry name" value="Asparaginase/glutaminase-like"/>
</dbReference>
<dbReference type="InterPro" id="IPR027475">
    <property type="entry name" value="Asparaginase/glutaminase_AS2"/>
</dbReference>
<name>A0A9D2AWA5_9FIRM</name>
<keyword evidence="3" id="KW-0378">Hydrolase</keyword>
<dbReference type="EC" id="3.5.1.1" evidence="2"/>
<evidence type="ECO:0000256" key="2">
    <source>
        <dbReference type="ARBA" id="ARBA00012920"/>
    </source>
</evidence>
<reference evidence="9" key="1">
    <citation type="journal article" date="2021" name="PeerJ">
        <title>Extensive microbial diversity within the chicken gut microbiome revealed by metagenomics and culture.</title>
        <authorList>
            <person name="Gilroy R."/>
            <person name="Ravi A."/>
            <person name="Getino M."/>
            <person name="Pursley I."/>
            <person name="Horton D.L."/>
            <person name="Alikhan N.F."/>
            <person name="Baker D."/>
            <person name="Gharbi K."/>
            <person name="Hall N."/>
            <person name="Watson M."/>
            <person name="Adriaenssens E.M."/>
            <person name="Foster-Nyarko E."/>
            <person name="Jarju S."/>
            <person name="Secka A."/>
            <person name="Antonio M."/>
            <person name="Oren A."/>
            <person name="Chaudhuri R.R."/>
            <person name="La Ragione R."/>
            <person name="Hildebrand F."/>
            <person name="Pallen M.J."/>
        </authorList>
    </citation>
    <scope>NUCLEOTIDE SEQUENCE</scope>
    <source>
        <strain evidence="9">ChiGjej4B4-12881</strain>
    </source>
</reference>
<dbReference type="PANTHER" id="PTHR11707:SF28">
    <property type="entry name" value="60 KDA LYSOPHOSPHOLIPASE"/>
    <property type="match status" value="1"/>
</dbReference>
<dbReference type="EMBL" id="DXEU01000027">
    <property type="protein sequence ID" value="HIX51474.1"/>
    <property type="molecule type" value="Genomic_DNA"/>
</dbReference>
<evidence type="ECO:0000256" key="5">
    <source>
        <dbReference type="PIRSR" id="PIRSR001220-2"/>
    </source>
</evidence>
<dbReference type="InterPro" id="IPR036152">
    <property type="entry name" value="Asp/glu_Ase-like_sf"/>
</dbReference>
<dbReference type="PRINTS" id="PR00139">
    <property type="entry name" value="ASNGLNASE"/>
</dbReference>
<evidence type="ECO:0000313" key="10">
    <source>
        <dbReference type="Proteomes" id="UP000886780"/>
    </source>
</evidence>
<dbReference type="FunFam" id="3.40.50.1170:FF:000001">
    <property type="entry name" value="L-asparaginase 2"/>
    <property type="match status" value="1"/>
</dbReference>
<dbReference type="SFLD" id="SFLDS00057">
    <property type="entry name" value="Glutaminase/Asparaginase"/>
    <property type="match status" value="1"/>
</dbReference>
<proteinExistence type="inferred from homology"/>
<organism evidence="9 10">
    <name type="scientific">Candidatus Lachnoclostridium stercoripullorum</name>
    <dbReference type="NCBI Taxonomy" id="2838635"/>
    <lineage>
        <taxon>Bacteria</taxon>
        <taxon>Bacillati</taxon>
        <taxon>Bacillota</taxon>
        <taxon>Clostridia</taxon>
        <taxon>Lachnospirales</taxon>
        <taxon>Lachnospiraceae</taxon>
    </lineage>
</organism>
<dbReference type="InterPro" id="IPR027473">
    <property type="entry name" value="L-asparaginase_C"/>
</dbReference>
<dbReference type="SMART" id="SM00870">
    <property type="entry name" value="Asparaginase"/>
    <property type="match status" value="1"/>
</dbReference>
<evidence type="ECO:0000256" key="4">
    <source>
        <dbReference type="PIRSR" id="PIRSR001220-1"/>
    </source>
</evidence>
<reference evidence="9" key="2">
    <citation type="submission" date="2021-04" db="EMBL/GenBank/DDBJ databases">
        <authorList>
            <person name="Gilroy R."/>
        </authorList>
    </citation>
    <scope>NUCLEOTIDE SEQUENCE</scope>
    <source>
        <strain evidence="9">ChiGjej4B4-12881</strain>
    </source>
</reference>
<evidence type="ECO:0000259" key="8">
    <source>
        <dbReference type="Pfam" id="PF17763"/>
    </source>
</evidence>
<dbReference type="PROSITE" id="PS00917">
    <property type="entry name" value="ASN_GLN_ASE_2"/>
    <property type="match status" value="1"/>
</dbReference>
<evidence type="ECO:0000313" key="9">
    <source>
        <dbReference type="EMBL" id="HIX51474.1"/>
    </source>
</evidence>
<dbReference type="Gene3D" id="3.40.50.40">
    <property type="match status" value="1"/>
</dbReference>
<feature type="domain" description="Asparaginase/glutaminase C-terminal" evidence="8">
    <location>
        <begin position="205"/>
        <end position="321"/>
    </location>
</feature>
<dbReference type="PROSITE" id="PS51732">
    <property type="entry name" value="ASN_GLN_ASE_3"/>
    <property type="match status" value="1"/>
</dbReference>
<comment type="similarity">
    <text evidence="1">Belongs to the asparaginase 1 family.</text>
</comment>
<dbReference type="SUPFAM" id="SSF53774">
    <property type="entry name" value="Glutaminase/Asparaginase"/>
    <property type="match status" value="1"/>
</dbReference>
<protein>
    <recommendedName>
        <fullName evidence="2">asparaginase</fullName>
        <ecNumber evidence="2">3.5.1.1</ecNumber>
    </recommendedName>
</protein>
<dbReference type="InterPro" id="IPR037152">
    <property type="entry name" value="L-asparaginase_N_sf"/>
</dbReference>
<feature type="domain" description="L-asparaginase N-terminal" evidence="7">
    <location>
        <begin position="3"/>
        <end position="186"/>
    </location>
</feature>
<dbReference type="InterPro" id="IPR006033">
    <property type="entry name" value="AsnA_fam"/>
</dbReference>